<reference evidence="5" key="2">
    <citation type="journal article" date="2007" name="Science">
        <title>Draft genome sequence of the sexually transmitted pathogen Trichomonas vaginalis.</title>
        <authorList>
            <person name="Carlton J.M."/>
            <person name="Hirt R.P."/>
            <person name="Silva J.C."/>
            <person name="Delcher A.L."/>
            <person name="Schatz M."/>
            <person name="Zhao Q."/>
            <person name="Wortman J.R."/>
            <person name="Bidwell S.L."/>
            <person name="Alsmark U.C.M."/>
            <person name="Besteiro S."/>
            <person name="Sicheritz-Ponten T."/>
            <person name="Noel C.J."/>
            <person name="Dacks J.B."/>
            <person name="Foster P.G."/>
            <person name="Simillion C."/>
            <person name="Van de Peer Y."/>
            <person name="Miranda-Saavedra D."/>
            <person name="Barton G.J."/>
            <person name="Westrop G.D."/>
            <person name="Mueller S."/>
            <person name="Dessi D."/>
            <person name="Fiori P.L."/>
            <person name="Ren Q."/>
            <person name="Paulsen I."/>
            <person name="Zhang H."/>
            <person name="Bastida-Corcuera F.D."/>
            <person name="Simoes-Barbosa A."/>
            <person name="Brown M.T."/>
            <person name="Hayes R.D."/>
            <person name="Mukherjee M."/>
            <person name="Okumura C.Y."/>
            <person name="Schneider R."/>
            <person name="Smith A.J."/>
            <person name="Vanacova S."/>
            <person name="Villalvazo M."/>
            <person name="Haas B.J."/>
            <person name="Pertea M."/>
            <person name="Feldblyum T.V."/>
            <person name="Utterback T.R."/>
            <person name="Shu C.L."/>
            <person name="Osoegawa K."/>
            <person name="de Jong P.J."/>
            <person name="Hrdy I."/>
            <person name="Horvathova L."/>
            <person name="Zubacova Z."/>
            <person name="Dolezal P."/>
            <person name="Malik S.B."/>
            <person name="Logsdon J.M. Jr."/>
            <person name="Henze K."/>
            <person name="Gupta A."/>
            <person name="Wang C.C."/>
            <person name="Dunne R.L."/>
            <person name="Upcroft J.A."/>
            <person name="Upcroft P."/>
            <person name="White O."/>
            <person name="Salzberg S.L."/>
            <person name="Tang P."/>
            <person name="Chiu C.-H."/>
            <person name="Lee Y.-S."/>
            <person name="Embley T.M."/>
            <person name="Coombs G.H."/>
            <person name="Mottram J.C."/>
            <person name="Tachezy J."/>
            <person name="Fraser-Liggett C.M."/>
            <person name="Johnson P.J."/>
        </authorList>
    </citation>
    <scope>NUCLEOTIDE SEQUENCE [LARGE SCALE GENOMIC DNA]</scope>
    <source>
        <strain evidence="5">G3</strain>
    </source>
</reference>
<dbReference type="Pfam" id="PF00076">
    <property type="entry name" value="RRM_1"/>
    <property type="match status" value="2"/>
</dbReference>
<dbReference type="PANTHER" id="PTHR23189">
    <property type="entry name" value="RNA RECOGNITION MOTIF-CONTAINING"/>
    <property type="match status" value="1"/>
</dbReference>
<dbReference type="SUPFAM" id="SSF54928">
    <property type="entry name" value="RNA-binding domain, RBD"/>
    <property type="match status" value="2"/>
</dbReference>
<dbReference type="VEuPathDB" id="TrichDB:TVAGG3_0256140"/>
<dbReference type="SMART" id="SM00360">
    <property type="entry name" value="RRM"/>
    <property type="match status" value="2"/>
</dbReference>
<gene>
    <name evidence="5" type="ORF">TVAG_272000</name>
</gene>
<evidence type="ECO:0000256" key="3">
    <source>
        <dbReference type="SAM" id="MobiDB-lite"/>
    </source>
</evidence>
<proteinExistence type="predicted"/>
<keyword evidence="6" id="KW-1185">Reference proteome</keyword>
<sequence length="245" mass="27505">MEQWSDYVRTPPSFGSTPNSLINSSNTAVTSHVLDSELSHLIYSLGMQDTSQLAGMVGPSLPTHGDNFNENRSILVTNVHPETTEEEIRTMFSSGDSLYNIDMSNIKEGKVTLDYYDLRQSFRAKKLLNGNVLHGNVITVDYAPIVVDKSDPKTQNHGTIAIFHVKTATDDHIRAIFQTYGEIREIRSTPTNPNQKFVEFFDIRSAAKALKAKNGKYIMGTRVKIEFSAPLKVRKDHRPPIPRPQ</sequence>
<dbReference type="AlphaFoldDB" id="A2E5U7"/>
<dbReference type="GO" id="GO:0003723">
    <property type="term" value="F:RNA binding"/>
    <property type="evidence" value="ECO:0000318"/>
    <property type="project" value="GO_Central"/>
</dbReference>
<accession>A2E5U7</accession>
<dbReference type="Proteomes" id="UP000001542">
    <property type="component" value="Unassembled WGS sequence"/>
</dbReference>
<name>A2E5U7_TRIV3</name>
<feature type="domain" description="RRM" evidence="4">
    <location>
        <begin position="72"/>
        <end position="145"/>
    </location>
</feature>
<evidence type="ECO:0000313" key="5">
    <source>
        <dbReference type="EMBL" id="EAY12017.1"/>
    </source>
</evidence>
<evidence type="ECO:0000313" key="6">
    <source>
        <dbReference type="Proteomes" id="UP000001542"/>
    </source>
</evidence>
<dbReference type="InParanoid" id="A2E5U7"/>
<dbReference type="InterPro" id="IPR012677">
    <property type="entry name" value="Nucleotide-bd_a/b_plait_sf"/>
</dbReference>
<dbReference type="eggNOG" id="KOG4660">
    <property type="taxonomic scope" value="Eukaryota"/>
</dbReference>
<keyword evidence="1 2" id="KW-0694">RNA-binding</keyword>
<dbReference type="CDD" id="cd12276">
    <property type="entry name" value="RRM2_MEI2_EAR1_like"/>
    <property type="match status" value="1"/>
</dbReference>
<dbReference type="OrthoDB" id="417481at2759"/>
<protein>
    <recommendedName>
        <fullName evidence="4">RRM domain-containing protein</fullName>
    </recommendedName>
</protein>
<dbReference type="STRING" id="5722.A2E5U7"/>
<reference evidence="5" key="1">
    <citation type="submission" date="2006-10" db="EMBL/GenBank/DDBJ databases">
        <authorList>
            <person name="Amadeo P."/>
            <person name="Zhao Q."/>
            <person name="Wortman J."/>
            <person name="Fraser-Liggett C."/>
            <person name="Carlton J."/>
        </authorList>
    </citation>
    <scope>NUCLEOTIDE SEQUENCE</scope>
    <source>
        <strain evidence="5">G3</strain>
    </source>
</reference>
<feature type="domain" description="RRM" evidence="4">
    <location>
        <begin position="158"/>
        <end position="230"/>
    </location>
</feature>
<feature type="region of interest" description="Disordered" evidence="3">
    <location>
        <begin position="1"/>
        <end position="22"/>
    </location>
</feature>
<dbReference type="PROSITE" id="PS50102">
    <property type="entry name" value="RRM"/>
    <property type="match status" value="2"/>
</dbReference>
<dbReference type="VEuPathDB" id="TrichDB:TVAG_272000"/>
<dbReference type="InterPro" id="IPR035979">
    <property type="entry name" value="RBD_domain_sf"/>
</dbReference>
<dbReference type="SMR" id="A2E5U7"/>
<evidence type="ECO:0000256" key="1">
    <source>
        <dbReference type="ARBA" id="ARBA00022884"/>
    </source>
</evidence>
<evidence type="ECO:0000256" key="2">
    <source>
        <dbReference type="PROSITE-ProRule" id="PRU00176"/>
    </source>
</evidence>
<dbReference type="EMBL" id="DS113309">
    <property type="protein sequence ID" value="EAY12017.1"/>
    <property type="molecule type" value="Genomic_DNA"/>
</dbReference>
<organism evidence="5 6">
    <name type="scientific">Trichomonas vaginalis (strain ATCC PRA-98 / G3)</name>
    <dbReference type="NCBI Taxonomy" id="412133"/>
    <lineage>
        <taxon>Eukaryota</taxon>
        <taxon>Metamonada</taxon>
        <taxon>Parabasalia</taxon>
        <taxon>Trichomonadida</taxon>
        <taxon>Trichomonadidae</taxon>
        <taxon>Trichomonas</taxon>
    </lineage>
</organism>
<dbReference type="RefSeq" id="XP_001324240.1">
    <property type="nucleotide sequence ID" value="XM_001324205.1"/>
</dbReference>
<evidence type="ECO:0000259" key="4">
    <source>
        <dbReference type="PROSITE" id="PS50102"/>
    </source>
</evidence>
<dbReference type="InterPro" id="IPR000504">
    <property type="entry name" value="RRM_dom"/>
</dbReference>
<dbReference type="KEGG" id="tva:4769977"/>
<dbReference type="Gene3D" id="3.30.70.330">
    <property type="match status" value="2"/>
</dbReference>
<feature type="compositionally biased region" description="Polar residues" evidence="3">
    <location>
        <begin position="13"/>
        <end position="22"/>
    </location>
</feature>